<dbReference type="GO" id="GO:0005869">
    <property type="term" value="C:dynactin complex"/>
    <property type="evidence" value="ECO:0007669"/>
    <property type="project" value="InterPro"/>
</dbReference>
<dbReference type="EMBL" id="JABANM010013701">
    <property type="protein sequence ID" value="KAF4733909.1"/>
    <property type="molecule type" value="Genomic_DNA"/>
</dbReference>
<gene>
    <name evidence="14" type="ORF">FOZ62_017291</name>
    <name evidence="15" type="ORF">FOZ63_020769</name>
</gene>
<dbReference type="GO" id="GO:0005813">
    <property type="term" value="C:centrosome"/>
    <property type="evidence" value="ECO:0007669"/>
    <property type="project" value="UniProtKB-SubCell"/>
</dbReference>
<evidence type="ECO:0000256" key="8">
    <source>
        <dbReference type="ARBA" id="ARBA00022990"/>
    </source>
</evidence>
<evidence type="ECO:0000256" key="7">
    <source>
        <dbReference type="ARBA" id="ARBA00022843"/>
    </source>
</evidence>
<evidence type="ECO:0000256" key="3">
    <source>
        <dbReference type="ARBA" id="ARBA00004657"/>
    </source>
</evidence>
<accession>A0A7J6SLS7</accession>
<evidence type="ECO:0000256" key="9">
    <source>
        <dbReference type="ARBA" id="ARBA00023054"/>
    </source>
</evidence>
<evidence type="ECO:0000256" key="2">
    <source>
        <dbReference type="ARBA" id="ARBA00004529"/>
    </source>
</evidence>
<comment type="caution">
    <text evidence="14">The sequence shown here is derived from an EMBL/GenBank/DDBJ whole genome shotgun (WGS) entry which is preliminary data.</text>
</comment>
<evidence type="ECO:0000313" key="16">
    <source>
        <dbReference type="Proteomes" id="UP000553632"/>
    </source>
</evidence>
<name>A0A7J6SLS7_PEROL</name>
<evidence type="ECO:0000313" key="17">
    <source>
        <dbReference type="Proteomes" id="UP000574390"/>
    </source>
</evidence>
<dbReference type="EMBL" id="JABANO010001868">
    <property type="protein sequence ID" value="KAF4758075.1"/>
    <property type="molecule type" value="Genomic_DNA"/>
</dbReference>
<evidence type="ECO:0000256" key="10">
    <source>
        <dbReference type="ARBA" id="ARBA00023212"/>
    </source>
</evidence>
<evidence type="ECO:0000256" key="1">
    <source>
        <dbReference type="ARBA" id="ARBA00004300"/>
    </source>
</evidence>
<evidence type="ECO:0000256" key="11">
    <source>
        <dbReference type="ARBA" id="ARBA00034776"/>
    </source>
</evidence>
<dbReference type="Proteomes" id="UP000574390">
    <property type="component" value="Unassembled WGS sequence"/>
</dbReference>
<protein>
    <recommendedName>
        <fullName evidence="12">Dynactin subunit 4</fullName>
    </recommendedName>
</protein>
<keyword evidence="7" id="KW-0832">Ubl conjugation</keyword>
<dbReference type="InterPro" id="IPR008603">
    <property type="entry name" value="DCTN4"/>
</dbReference>
<dbReference type="PANTHER" id="PTHR13034:SF2">
    <property type="entry name" value="DYNACTIN SUBUNIT 4"/>
    <property type="match status" value="1"/>
</dbReference>
<evidence type="ECO:0000256" key="12">
    <source>
        <dbReference type="ARBA" id="ARBA00034864"/>
    </source>
</evidence>
<dbReference type="Pfam" id="PF05502">
    <property type="entry name" value="Dynactin_p62"/>
    <property type="match status" value="1"/>
</dbReference>
<dbReference type="PANTHER" id="PTHR13034">
    <property type="entry name" value="DYNACTIN P62 SUBUNIT"/>
    <property type="match status" value="1"/>
</dbReference>
<evidence type="ECO:0000256" key="4">
    <source>
        <dbReference type="ARBA" id="ARBA00022490"/>
    </source>
</evidence>
<reference evidence="16 17" key="1">
    <citation type="submission" date="2020-04" db="EMBL/GenBank/DDBJ databases">
        <title>Perkinsus olseni comparative genomics.</title>
        <authorList>
            <person name="Bogema D.R."/>
        </authorList>
    </citation>
    <scope>NUCLEOTIDE SEQUENCE [LARGE SCALE GENOMIC DNA]</scope>
    <source>
        <strain evidence="14">ATCC PRA-205</strain>
        <strain evidence="15 16">ATCC PRA-207</strain>
    </source>
</reference>
<dbReference type="GO" id="GO:0001725">
    <property type="term" value="C:stress fiber"/>
    <property type="evidence" value="ECO:0007669"/>
    <property type="project" value="UniProtKB-SubCell"/>
</dbReference>
<keyword evidence="4" id="KW-0963">Cytoplasm</keyword>
<evidence type="ECO:0000256" key="5">
    <source>
        <dbReference type="ARBA" id="ARBA00022499"/>
    </source>
</evidence>
<dbReference type="AlphaFoldDB" id="A0A7J6SLS7"/>
<proteinExistence type="inferred from homology"/>
<keyword evidence="8" id="KW-0007">Acetylation</keyword>
<comment type="subcellular location">
    <subcellularLocation>
        <location evidence="1">Cytoplasm</location>
        <location evidence="1">Cytoskeleton</location>
        <location evidence="1">Microtubule organizing center</location>
        <location evidence="1">Centrosome</location>
    </subcellularLocation>
    <subcellularLocation>
        <location evidence="2">Cytoplasm</location>
        <location evidence="2">Cytoskeleton</location>
        <location evidence="2">Stress fiber</location>
    </subcellularLocation>
    <subcellularLocation>
        <location evidence="3">Cytoplasm</location>
        <location evidence="3">Myofibril</location>
    </subcellularLocation>
</comment>
<evidence type="ECO:0000313" key="14">
    <source>
        <dbReference type="EMBL" id="KAF4733909.1"/>
    </source>
</evidence>
<keyword evidence="5" id="KW-1017">Isopeptide bond</keyword>
<evidence type="ECO:0000256" key="13">
    <source>
        <dbReference type="ARBA" id="ARBA00093507"/>
    </source>
</evidence>
<organism evidence="14 17">
    <name type="scientific">Perkinsus olseni</name>
    <name type="common">Perkinsus atlanticus</name>
    <dbReference type="NCBI Taxonomy" id="32597"/>
    <lineage>
        <taxon>Eukaryota</taxon>
        <taxon>Sar</taxon>
        <taxon>Alveolata</taxon>
        <taxon>Perkinsozoa</taxon>
        <taxon>Perkinsea</taxon>
        <taxon>Perkinsida</taxon>
        <taxon>Perkinsidae</taxon>
        <taxon>Perkinsus</taxon>
    </lineage>
</organism>
<dbReference type="Proteomes" id="UP000553632">
    <property type="component" value="Unassembled WGS sequence"/>
</dbReference>
<evidence type="ECO:0000256" key="6">
    <source>
        <dbReference type="ARBA" id="ARBA00022553"/>
    </source>
</evidence>
<sequence>MHTVVLAPVEYLPARYFLKDIFGEDDACGITYITGWADEDFRRKVSAVEKSSPVESWRTDCSVYELFMCSGCNRLASPSEIDEEVVSYYCTNCLEVLPQSAVAAHKGRCPKCFECPKCRRILEVTAMDTEDRSSFCGDAYELTCGSGECVYHSSSTGLLAASPDALLTKARSLEDAAVDAEWMRDVLPVYRERCLKSSEYSSPSTRPASKHSGWRSVRHLKDPSTSWSLTDLDAKLTASTSAEGDYARDGLPLSRSEDDRVRVLFPDGSTIDELRRRDKRCSKQTLPPPVRSPLAARRSYRHAAKCKKLLLKSQILPDHSQPYSMRAYASDFVPLCALRDGTGGTRPTMRVEEDCLEFYITLRNPRSEPIEVRFDTRLNDDFVGQLVPPCHSNWPGEISQYEKRHADTIPNLRFLTEPFTILVGGSDMDLSESEIVTAQEPPPELVQSQRHRAAVRLTVRKTSHPPTCVDESVKSPLREGLSRVMLKPRPPNNKYWQVLLRLHLRSTSCEADDTGMDLLLRIRLGQIEHAGES</sequence>
<comment type="subunit">
    <text evidence="13">Subunit of dynactin, a multiprotein complex part of a tripartite complex with dynein and a adapter, such as BICDL1, BICD2 or HOOK3. The dynactin complex is built around ACTR1A/ACTB filament and consists of an actin-related filament composed of a shoulder domain, a pointed end and a barbed end. Its length is defined by its flexible shoulder domain. The soulder is composed of 2 DCTN1 subunits, 4 DCTN2 and 2 DCTN3. The 4 DCNT2 (via N-terminus) bind the ACTR1A filament and act as molecular rulers to determine the length. The pointed end is important for binding dynein-dynactin cargo adapters. Consists of 4 subunits: ACTR10, DCNT4, DCTN5 and DCTN6. The barbed end is composed of a CAPZA1:CAPZB heterodimers, which binds ACTR1A/ACTB filament and dynactin and stabilizes dynactin. Interacts with ATP7B, but not ATP7A, in a copper-dependent manner. Interacts with ANK2; this interaction is required for localization at costameres. Interacts with N4BP2L1.</text>
</comment>
<keyword evidence="16" id="KW-1185">Reference proteome</keyword>
<comment type="similarity">
    <text evidence="11">Belongs to the dynactin subunit 4 family.</text>
</comment>
<keyword evidence="6" id="KW-0597">Phosphoprotein</keyword>
<evidence type="ECO:0000313" key="15">
    <source>
        <dbReference type="EMBL" id="KAF4758075.1"/>
    </source>
</evidence>
<keyword evidence="10" id="KW-0206">Cytoskeleton</keyword>
<keyword evidence="9" id="KW-0175">Coiled coil</keyword>